<dbReference type="SUPFAM" id="SSF46955">
    <property type="entry name" value="Putative DNA-binding domain"/>
    <property type="match status" value="1"/>
</dbReference>
<dbReference type="AlphaFoldDB" id="X0S5U8"/>
<gene>
    <name evidence="2" type="ORF">S01H1_08427</name>
</gene>
<dbReference type="EMBL" id="BARS01004323">
    <property type="protein sequence ID" value="GAF76389.1"/>
    <property type="molecule type" value="Genomic_DNA"/>
</dbReference>
<dbReference type="InterPro" id="IPR009061">
    <property type="entry name" value="DNA-bd_dom_put_sf"/>
</dbReference>
<dbReference type="Gene3D" id="1.10.10.10">
    <property type="entry name" value="Winged helix-like DNA-binding domain superfamily/Winged helix DNA-binding domain"/>
    <property type="match status" value="1"/>
</dbReference>
<dbReference type="InterPro" id="IPR010093">
    <property type="entry name" value="SinI_DNA-bd"/>
</dbReference>
<dbReference type="InterPro" id="IPR041657">
    <property type="entry name" value="HTH_17"/>
</dbReference>
<dbReference type="InterPro" id="IPR036388">
    <property type="entry name" value="WH-like_DNA-bd_sf"/>
</dbReference>
<dbReference type="GO" id="GO:0003677">
    <property type="term" value="F:DNA binding"/>
    <property type="evidence" value="ECO:0007669"/>
    <property type="project" value="InterPro"/>
</dbReference>
<evidence type="ECO:0000313" key="2">
    <source>
        <dbReference type="EMBL" id="GAF76389.1"/>
    </source>
</evidence>
<evidence type="ECO:0000259" key="1">
    <source>
        <dbReference type="Pfam" id="PF12728"/>
    </source>
</evidence>
<sequence>MTKDSYTGQEAADIFGVHPNTIYNWIRDGAIEAVKSGRAYTIPAAEVERIRREQTRELRRAREQGIAAGALREFYRAEYTASVKAFEPVVGGLAAWYDELAEREKEGRDVNLPAFLTRHRELMRRLLKESDRFRRVIAIDPFVKHLEAASAESLADADRTWELDYEGERHEIE</sequence>
<dbReference type="Pfam" id="PF12728">
    <property type="entry name" value="HTH_17"/>
    <property type="match status" value="1"/>
</dbReference>
<proteinExistence type="predicted"/>
<reference evidence="2" key="1">
    <citation type="journal article" date="2014" name="Front. Microbiol.">
        <title>High frequency of phylogenetically diverse reductive dehalogenase-homologous genes in deep subseafloor sedimentary metagenomes.</title>
        <authorList>
            <person name="Kawai M."/>
            <person name="Futagami T."/>
            <person name="Toyoda A."/>
            <person name="Takaki Y."/>
            <person name="Nishi S."/>
            <person name="Hori S."/>
            <person name="Arai W."/>
            <person name="Tsubouchi T."/>
            <person name="Morono Y."/>
            <person name="Uchiyama I."/>
            <person name="Ito T."/>
            <person name="Fujiyama A."/>
            <person name="Inagaki F."/>
            <person name="Takami H."/>
        </authorList>
    </citation>
    <scope>NUCLEOTIDE SEQUENCE</scope>
    <source>
        <strain evidence="2">Expedition CK06-06</strain>
    </source>
</reference>
<feature type="domain" description="Helix-turn-helix" evidence="1">
    <location>
        <begin position="6"/>
        <end position="54"/>
    </location>
</feature>
<dbReference type="NCBIfam" id="TIGR01764">
    <property type="entry name" value="excise"/>
    <property type="match status" value="1"/>
</dbReference>
<accession>X0S5U8</accession>
<comment type="caution">
    <text evidence="2">The sequence shown here is derived from an EMBL/GenBank/DDBJ whole genome shotgun (WGS) entry which is preliminary data.</text>
</comment>
<name>X0S5U8_9ZZZZ</name>
<organism evidence="2">
    <name type="scientific">marine sediment metagenome</name>
    <dbReference type="NCBI Taxonomy" id="412755"/>
    <lineage>
        <taxon>unclassified sequences</taxon>
        <taxon>metagenomes</taxon>
        <taxon>ecological metagenomes</taxon>
    </lineage>
</organism>
<protein>
    <recommendedName>
        <fullName evidence="1">Helix-turn-helix domain-containing protein</fullName>
    </recommendedName>
</protein>